<comment type="caution">
    <text evidence="4">The sequence shown here is derived from an EMBL/GenBank/DDBJ whole genome shotgun (WGS) entry which is preliminary data.</text>
</comment>
<dbReference type="Pfam" id="PF24674">
    <property type="entry name" value="MACPF_SNTX"/>
    <property type="match status" value="1"/>
</dbReference>
<proteinExistence type="predicted"/>
<dbReference type="PANTHER" id="PTHR31594:SF14">
    <property type="entry name" value="FIBRONECTIN TYPE-III DOMAIN-CONTAINING PROTEIN"/>
    <property type="match status" value="1"/>
</dbReference>
<dbReference type="Pfam" id="PF18078">
    <property type="entry name" value="Thioredoxin_11"/>
    <property type="match status" value="1"/>
</dbReference>
<dbReference type="EMBL" id="JARKIK010000131">
    <property type="protein sequence ID" value="KAK8721064.1"/>
    <property type="molecule type" value="Genomic_DNA"/>
</dbReference>
<keyword evidence="1" id="KW-0175">Coiled coil</keyword>
<dbReference type="Gene3D" id="2.60.40.10">
    <property type="entry name" value="Immunoglobulins"/>
    <property type="match status" value="2"/>
</dbReference>
<evidence type="ECO:0000256" key="1">
    <source>
        <dbReference type="SAM" id="Coils"/>
    </source>
</evidence>
<evidence type="ECO:0000313" key="4">
    <source>
        <dbReference type="EMBL" id="KAK8721067.1"/>
    </source>
</evidence>
<dbReference type="InterPro" id="IPR003961">
    <property type="entry name" value="FN3_dom"/>
</dbReference>
<name>A0AAW0VVP9_CHEQU</name>
<dbReference type="InterPro" id="IPR056072">
    <property type="entry name" value="SNTX_MACPF/CDC-like_dom"/>
</dbReference>
<dbReference type="SUPFAM" id="SSF52540">
    <property type="entry name" value="P-loop containing nucleoside triphosphate hydrolases"/>
    <property type="match status" value="1"/>
</dbReference>
<dbReference type="CDD" id="cd00063">
    <property type="entry name" value="FN3"/>
    <property type="match status" value="2"/>
</dbReference>
<dbReference type="EMBL" id="JARKIK010000131">
    <property type="protein sequence ID" value="KAK8721067.1"/>
    <property type="molecule type" value="Genomic_DNA"/>
</dbReference>
<feature type="region of interest" description="Disordered" evidence="2">
    <location>
        <begin position="431"/>
        <end position="454"/>
    </location>
</feature>
<evidence type="ECO:0000259" key="3">
    <source>
        <dbReference type="PROSITE" id="PS50853"/>
    </source>
</evidence>
<dbReference type="SUPFAM" id="SSF49265">
    <property type="entry name" value="Fibronectin type III"/>
    <property type="match status" value="1"/>
</dbReference>
<evidence type="ECO:0000313" key="5">
    <source>
        <dbReference type="Proteomes" id="UP001445076"/>
    </source>
</evidence>
<dbReference type="InterPro" id="IPR040581">
    <property type="entry name" value="Thioredoxin_11"/>
</dbReference>
<dbReference type="AlphaFoldDB" id="A0AAW0VVP9"/>
<feature type="domain" description="Fibronectin type-III" evidence="3">
    <location>
        <begin position="520"/>
        <end position="615"/>
    </location>
</feature>
<keyword evidence="5" id="KW-1185">Reference proteome</keyword>
<dbReference type="GO" id="GO:0005525">
    <property type="term" value="F:GTP binding"/>
    <property type="evidence" value="ECO:0007669"/>
    <property type="project" value="InterPro"/>
</dbReference>
<dbReference type="Gene3D" id="3.40.50.300">
    <property type="entry name" value="P-loop containing nucleotide triphosphate hydrolases"/>
    <property type="match status" value="1"/>
</dbReference>
<dbReference type="PANTHER" id="PTHR31594">
    <property type="entry name" value="AIG1-TYPE G DOMAIN-CONTAINING PROTEIN"/>
    <property type="match status" value="1"/>
</dbReference>
<dbReference type="InterPro" id="IPR006073">
    <property type="entry name" value="GTP-bd"/>
</dbReference>
<dbReference type="Pfam" id="PF00041">
    <property type="entry name" value="fn3"/>
    <property type="match status" value="1"/>
</dbReference>
<dbReference type="Proteomes" id="UP001445076">
    <property type="component" value="Unassembled WGS sequence"/>
</dbReference>
<feature type="coiled-coil region" evidence="1">
    <location>
        <begin position="1061"/>
        <end position="1095"/>
    </location>
</feature>
<reference evidence="4" key="2">
    <citation type="submission" date="2024-01" db="EMBL/GenBank/DDBJ databases">
        <authorList>
            <person name="He J."/>
            <person name="Wang M."/>
            <person name="Zheng J."/>
            <person name="Liu Z."/>
        </authorList>
    </citation>
    <scope>NUCLEOTIDE SEQUENCE</scope>
    <source>
        <strain evidence="4">ZL_2023a</strain>
        <tissue evidence="4">Muscle</tissue>
    </source>
</reference>
<dbReference type="CDD" id="cd00882">
    <property type="entry name" value="Ras_like_GTPase"/>
    <property type="match status" value="1"/>
</dbReference>
<dbReference type="Pfam" id="PF21109">
    <property type="entry name" value="Stonustoxin_helical"/>
    <property type="match status" value="1"/>
</dbReference>
<feature type="compositionally biased region" description="Basic and acidic residues" evidence="2">
    <location>
        <begin position="431"/>
        <end position="445"/>
    </location>
</feature>
<dbReference type="InterPro" id="IPR048997">
    <property type="entry name" value="Stonustoxin-like_helical"/>
</dbReference>
<evidence type="ECO:0000256" key="2">
    <source>
        <dbReference type="SAM" id="MobiDB-lite"/>
    </source>
</evidence>
<gene>
    <name evidence="4" type="ORF">OTU49_012947</name>
</gene>
<organism evidence="4 5">
    <name type="scientific">Cherax quadricarinatus</name>
    <name type="common">Australian red claw crayfish</name>
    <dbReference type="NCBI Taxonomy" id="27406"/>
    <lineage>
        <taxon>Eukaryota</taxon>
        <taxon>Metazoa</taxon>
        <taxon>Ecdysozoa</taxon>
        <taxon>Arthropoda</taxon>
        <taxon>Crustacea</taxon>
        <taxon>Multicrustacea</taxon>
        <taxon>Malacostraca</taxon>
        <taxon>Eumalacostraca</taxon>
        <taxon>Eucarida</taxon>
        <taxon>Decapoda</taxon>
        <taxon>Pleocyemata</taxon>
        <taxon>Astacidea</taxon>
        <taxon>Parastacoidea</taxon>
        <taxon>Parastacidae</taxon>
        <taxon>Cherax</taxon>
    </lineage>
</organism>
<dbReference type="InterPro" id="IPR052090">
    <property type="entry name" value="Cytolytic_pore-forming_toxin"/>
</dbReference>
<feature type="domain" description="Fibronectin type-III" evidence="3">
    <location>
        <begin position="617"/>
        <end position="715"/>
    </location>
</feature>
<protein>
    <recommendedName>
        <fullName evidence="3">Fibronectin type-III domain-containing protein</fullName>
    </recommendedName>
</protein>
<dbReference type="SMART" id="SM00060">
    <property type="entry name" value="FN3"/>
    <property type="match status" value="2"/>
</dbReference>
<sequence length="1166" mass="131619">MSPAGDKVLSIPALGRPFRLGNLYDCVNENLIPGITLWDQTTLKGKTIQHLETSKFSIIASDSLEKKSNALDINAEMKLSFLAGLVEVSGSAKYLDNEKSSSKQERVTLHYKCTTKSEEMTMEQLGPGRVEHPEVFDKGTATHVVTGIIYGAQAFFVFERDCSSSSHDKEVHGDLNVMVKNLPKININGSGELDISEHDKKKVKKFTCNFDGDFLLPENPCCYEDAVKVYKKLPHLLGEKGEKAVPVKVTLYPLTLLDNKACKLDRAISADLTIKTENVFEEFHSLTVRCNDLDNTPVVEANNAMQRKISEFKSLITAYKLKLQGDLSELLPGIRGGGTEESRLAELLMKKEASPYSYHNLDTWLKDEEKRVKILNEYIKMFADIKFASQPSDFDSIIMSPENDYVICFRFLLPQDNSQLHKMKLYNTREYDSKSDHTDEGRKPENSLSTKDVPGVDVNDKISIMEKAILFRNFHGSNKRRTGTAFVVEMEFSNMLQFQAHIQCYRYGRLLHENYELPSAPGIPQADSAQSTHKSISIQWKSPDYGASVVQTYEILCQRVNKDSCPVSFTTSAETRRFTIPNLEPSCAYLVSVQSICEAGVGPSSKENTVSTRPTSPPGKPEVYQISRKTIEIRWSEPLCRGSDCSIQSYVVKMLKEETNTWEEIEKTKAEKLFCRTEVTPNSVPRFKIVADCGNDGCSVDSDPSDLFTVNTNNKLTKANNNKISKENLCGKLNPVAGSTPRIYMLHAKLVNDNKEDLIRKYELGTPEHNSQEKVILLVGKTGAGKTTLINSLINYVFGVKWKDEFRFKLISEDTGGCQGKTQYITSYTIHHQKGFSYPNTLTIIDTPGFSDTYRVMIDREFTSLIRTFFKTTGTGGIKTTGTDDIKTTGTGGINHIDALGFVCQSSQSQLTPAQKFIFNQMFSLFGKDIKDNTFLFLSFADLQKPQVLSGIKTADLPYRTYFKFNNSATYANNTDDTRNTDTAYDSDNEHEMLNVDQIFWQMGEESFNVFTKQLNVAQSKYLLQTEDVLKEQDNIAGICTKPSHTKEAVRYHQSNIVTATENLRERYEKTKNHILKIKDEYEEVRQEVMELTLSLRESLASIQGTSLRPVSLTALQHIDTLISKENIQKPLGWKMAVKQLENIRKCTEFLQEIADDTFNPFEDFS</sequence>
<dbReference type="PROSITE" id="PS50853">
    <property type="entry name" value="FN3"/>
    <property type="match status" value="2"/>
</dbReference>
<dbReference type="InterPro" id="IPR036116">
    <property type="entry name" value="FN3_sf"/>
</dbReference>
<dbReference type="InterPro" id="IPR027417">
    <property type="entry name" value="P-loop_NTPase"/>
</dbReference>
<dbReference type="Pfam" id="PF01926">
    <property type="entry name" value="MMR_HSR1"/>
    <property type="match status" value="1"/>
</dbReference>
<dbReference type="InterPro" id="IPR013783">
    <property type="entry name" value="Ig-like_fold"/>
</dbReference>
<accession>A0AAW0VVP9</accession>
<reference evidence="4 5" key="1">
    <citation type="journal article" date="2024" name="BMC Genomics">
        <title>Genome assembly of redclaw crayfish (Cherax quadricarinatus) provides insights into its immune adaptation and hypoxia tolerance.</title>
        <authorList>
            <person name="Liu Z."/>
            <person name="Zheng J."/>
            <person name="Li H."/>
            <person name="Fang K."/>
            <person name="Wang S."/>
            <person name="He J."/>
            <person name="Zhou D."/>
            <person name="Weng S."/>
            <person name="Chi M."/>
            <person name="Gu Z."/>
            <person name="He J."/>
            <person name="Li F."/>
            <person name="Wang M."/>
        </authorList>
    </citation>
    <scope>NUCLEOTIDE SEQUENCE [LARGE SCALE GENOMIC DNA]</scope>
    <source>
        <strain evidence="4">ZL_2023a</strain>
    </source>
</reference>